<keyword evidence="1" id="KW-0812">Transmembrane</keyword>
<sequence length="211" mass="23667">MSRLPSGWLSRPLNIASFVFGAVTAAANLCVAALVTGRLLRSSSGAWRMLAVLGILNIMSAILQIVLCYLTYWGFHPILYWFERASIGVLFLAFAWIQLELRFVFAVLFETRVEKVWTPAARNRARVGLVILHLVLMWGQYFSAAPYLGYVFIIMFNVGVGLHATIFTFVAGIQAYLIIRALLRSSKKISTIDSIGYRRSLITLLSLTTQR</sequence>
<organism evidence="2 3">
    <name type="scientific">Polyrhizophydium stewartii</name>
    <dbReference type="NCBI Taxonomy" id="2732419"/>
    <lineage>
        <taxon>Eukaryota</taxon>
        <taxon>Fungi</taxon>
        <taxon>Fungi incertae sedis</taxon>
        <taxon>Chytridiomycota</taxon>
        <taxon>Chytridiomycota incertae sedis</taxon>
        <taxon>Chytridiomycetes</taxon>
        <taxon>Rhizophydiales</taxon>
        <taxon>Rhizophydiales incertae sedis</taxon>
        <taxon>Polyrhizophydium</taxon>
    </lineage>
</organism>
<accession>A0ABR4ND33</accession>
<reference evidence="2 3" key="1">
    <citation type="submission" date="2023-09" db="EMBL/GenBank/DDBJ databases">
        <title>Pangenome analysis of Batrachochytrium dendrobatidis and related Chytrids.</title>
        <authorList>
            <person name="Yacoub M.N."/>
            <person name="Stajich J.E."/>
            <person name="James T.Y."/>
        </authorList>
    </citation>
    <scope>NUCLEOTIDE SEQUENCE [LARGE SCALE GENOMIC DNA]</scope>
    <source>
        <strain evidence="2 3">JEL0888</strain>
    </source>
</reference>
<feature type="transmembrane region" description="Helical" evidence="1">
    <location>
        <begin position="130"/>
        <end position="156"/>
    </location>
</feature>
<feature type="transmembrane region" description="Helical" evidence="1">
    <location>
        <begin position="162"/>
        <end position="183"/>
    </location>
</feature>
<feature type="transmembrane region" description="Helical" evidence="1">
    <location>
        <begin position="49"/>
        <end position="75"/>
    </location>
</feature>
<keyword evidence="1" id="KW-0472">Membrane</keyword>
<dbReference type="EMBL" id="JADGIZ020000011">
    <property type="protein sequence ID" value="KAL2917454.1"/>
    <property type="molecule type" value="Genomic_DNA"/>
</dbReference>
<keyword evidence="3" id="KW-1185">Reference proteome</keyword>
<keyword evidence="1" id="KW-1133">Transmembrane helix</keyword>
<feature type="transmembrane region" description="Helical" evidence="1">
    <location>
        <begin position="15"/>
        <end position="37"/>
    </location>
</feature>
<evidence type="ECO:0000256" key="1">
    <source>
        <dbReference type="SAM" id="Phobius"/>
    </source>
</evidence>
<gene>
    <name evidence="2" type="ORF">HK105_203120</name>
</gene>
<comment type="caution">
    <text evidence="2">The sequence shown here is derived from an EMBL/GenBank/DDBJ whole genome shotgun (WGS) entry which is preliminary data.</text>
</comment>
<protein>
    <submittedName>
        <fullName evidence="2">Uncharacterized protein</fullName>
    </submittedName>
</protein>
<feature type="transmembrane region" description="Helical" evidence="1">
    <location>
        <begin position="87"/>
        <end position="109"/>
    </location>
</feature>
<name>A0ABR4ND33_9FUNG</name>
<proteinExistence type="predicted"/>
<evidence type="ECO:0000313" key="2">
    <source>
        <dbReference type="EMBL" id="KAL2917454.1"/>
    </source>
</evidence>
<dbReference type="Proteomes" id="UP001527925">
    <property type="component" value="Unassembled WGS sequence"/>
</dbReference>
<evidence type="ECO:0000313" key="3">
    <source>
        <dbReference type="Proteomes" id="UP001527925"/>
    </source>
</evidence>